<evidence type="ECO:0000313" key="1">
    <source>
        <dbReference type="EMBL" id="RMB64113.1"/>
    </source>
</evidence>
<reference evidence="1 2" key="1">
    <citation type="submission" date="2018-10" db="EMBL/GenBank/DDBJ databases">
        <title>Dokdonia luteus sp. nov., isolated from sea water.</title>
        <authorList>
            <person name="Zhou L.Y."/>
            <person name="Du Z.J."/>
        </authorList>
    </citation>
    <scope>NUCLEOTIDE SEQUENCE [LARGE SCALE GENOMIC DNA]</scope>
    <source>
        <strain evidence="1 2">SH27</strain>
    </source>
</reference>
<dbReference type="EMBL" id="REFV01000001">
    <property type="protein sequence ID" value="RMB64113.1"/>
    <property type="molecule type" value="Genomic_DNA"/>
</dbReference>
<accession>A0A3M0GQY6</accession>
<protein>
    <recommendedName>
        <fullName evidence="3">TerB family tellurite resistance protein</fullName>
    </recommendedName>
</protein>
<dbReference type="OrthoDB" id="979732at2"/>
<keyword evidence="2" id="KW-1185">Reference proteome</keyword>
<evidence type="ECO:0008006" key="3">
    <source>
        <dbReference type="Google" id="ProtNLM"/>
    </source>
</evidence>
<gene>
    <name evidence="1" type="ORF">EAX61_01685</name>
</gene>
<dbReference type="AlphaFoldDB" id="A0A3M0GQY6"/>
<sequence>MEPKIITTEAFYQNLGKLFYAIAFADKRVRDEEFSKLQLCVLEYWLDYDDLLDTFGSDASFLIEIVFEGVEAFEEPADSMYDAFVTYKREQPHLFTEKANKLILETASAIARSFSGLNKSELVMLGKLKLELERS</sequence>
<evidence type="ECO:0000313" key="2">
    <source>
        <dbReference type="Proteomes" id="UP000281985"/>
    </source>
</evidence>
<proteinExistence type="predicted"/>
<dbReference type="RefSeq" id="WP_121915909.1">
    <property type="nucleotide sequence ID" value="NZ_REFV01000001.1"/>
</dbReference>
<dbReference type="Proteomes" id="UP000281985">
    <property type="component" value="Unassembled WGS sequence"/>
</dbReference>
<name>A0A3M0GQY6_9FLAO</name>
<organism evidence="1 2">
    <name type="scientific">Dokdonia sinensis</name>
    <dbReference type="NCBI Taxonomy" id="2479847"/>
    <lineage>
        <taxon>Bacteria</taxon>
        <taxon>Pseudomonadati</taxon>
        <taxon>Bacteroidota</taxon>
        <taxon>Flavobacteriia</taxon>
        <taxon>Flavobacteriales</taxon>
        <taxon>Flavobacteriaceae</taxon>
        <taxon>Dokdonia</taxon>
    </lineage>
</organism>
<comment type="caution">
    <text evidence="1">The sequence shown here is derived from an EMBL/GenBank/DDBJ whole genome shotgun (WGS) entry which is preliminary data.</text>
</comment>